<dbReference type="InterPro" id="IPR036188">
    <property type="entry name" value="FAD/NAD-bd_sf"/>
</dbReference>
<dbReference type="SUPFAM" id="SSF51905">
    <property type="entry name" value="FAD/NAD(P)-binding domain"/>
    <property type="match status" value="1"/>
</dbReference>
<keyword evidence="4" id="KW-1185">Reference proteome</keyword>
<dbReference type="PRINTS" id="PR00420">
    <property type="entry name" value="RNGMNOXGNASE"/>
</dbReference>
<sequence>MANSEPKKIIIVGGSLGGLFAGIVLFRLGHDVTILERTQSGTLIDQGAGISISTVVPSIYESFKSLTSSGSPILEFFNEYDRTGTQYYVNLPDAMQFLKRDGSVKATITGKVPNASTSWGLLYSLLRANFDGRYEEGFIAGAEGREGDGKAEYRTGLRVCEIEDAGSDQVNVHYEDNSGKKSFTEANLVIGADGPSSSVKKLMQPEAERTYSGYVAWRGMVREDLLSKETENILKDNLTFFYYKGGHVVIYKIPGLNGSTSKGERYANIVWYTNHTPSELQDILTSTSGKIHTFSLGIGKIRPEIRDRQRLIASSILPAPAAEIFQKVEQPFIQAITDTIASKAVFMNGKVMLMGDALAGLRTHTASGTSQAAMHALMLEKVFESGEIELGEWDEKVLEWAAWVQKMGVQMGNLAQFGEHPQADLTSPSNL</sequence>
<dbReference type="Pfam" id="PF22607">
    <property type="entry name" value="FAD_binding-like"/>
    <property type="match status" value="1"/>
</dbReference>
<dbReference type="SUPFAM" id="SSF54373">
    <property type="entry name" value="FAD-linked reductases, C-terminal domain"/>
    <property type="match status" value="1"/>
</dbReference>
<comment type="caution">
    <text evidence="3">The sequence shown here is derived from an EMBL/GenBank/DDBJ whole genome shotgun (WGS) entry which is preliminary data.</text>
</comment>
<name>A0A8H7TGC2_9HELO</name>
<dbReference type="EMBL" id="JAFJYH010000131">
    <property type="protein sequence ID" value="KAG4418323.1"/>
    <property type="molecule type" value="Genomic_DNA"/>
</dbReference>
<reference evidence="3" key="1">
    <citation type="submission" date="2021-02" db="EMBL/GenBank/DDBJ databases">
        <title>Genome sequence Cadophora malorum strain M34.</title>
        <authorList>
            <person name="Stefanovic E."/>
            <person name="Vu D."/>
            <person name="Scully C."/>
            <person name="Dijksterhuis J."/>
            <person name="Roader J."/>
            <person name="Houbraken J."/>
        </authorList>
    </citation>
    <scope>NUCLEOTIDE SEQUENCE</scope>
    <source>
        <strain evidence="3">M34</strain>
    </source>
</reference>
<dbReference type="Gene3D" id="3.30.9.60">
    <property type="match status" value="1"/>
</dbReference>
<dbReference type="InterPro" id="IPR054707">
    <property type="entry name" value="DhpH_subs-bd"/>
</dbReference>
<evidence type="ECO:0000313" key="4">
    <source>
        <dbReference type="Proteomes" id="UP000664132"/>
    </source>
</evidence>
<evidence type="ECO:0000256" key="1">
    <source>
        <dbReference type="SAM" id="Phobius"/>
    </source>
</evidence>
<feature type="transmembrane region" description="Helical" evidence="1">
    <location>
        <begin position="9"/>
        <end position="29"/>
    </location>
</feature>
<feature type="domain" description="2,6-dihydroxypyridine 3-monooxygenase substrate binding" evidence="2">
    <location>
        <begin position="211"/>
        <end position="338"/>
    </location>
</feature>
<keyword evidence="1" id="KW-0472">Membrane</keyword>
<proteinExistence type="predicted"/>
<dbReference type="OrthoDB" id="655030at2759"/>
<dbReference type="AlphaFoldDB" id="A0A8H7TGC2"/>
<dbReference type="PANTHER" id="PTHR47469:SF2">
    <property type="entry name" value="OS06G0597600 PROTEIN"/>
    <property type="match status" value="1"/>
</dbReference>
<organism evidence="3 4">
    <name type="scientific">Cadophora malorum</name>
    <dbReference type="NCBI Taxonomy" id="108018"/>
    <lineage>
        <taxon>Eukaryota</taxon>
        <taxon>Fungi</taxon>
        <taxon>Dikarya</taxon>
        <taxon>Ascomycota</taxon>
        <taxon>Pezizomycotina</taxon>
        <taxon>Leotiomycetes</taxon>
        <taxon>Helotiales</taxon>
        <taxon>Ploettnerulaceae</taxon>
        <taxon>Cadophora</taxon>
    </lineage>
</organism>
<dbReference type="PANTHER" id="PTHR47469">
    <property type="entry name" value="MONOOXYGENASE-LIKE"/>
    <property type="match status" value="1"/>
</dbReference>
<accession>A0A8H7TGC2</accession>
<dbReference type="Proteomes" id="UP000664132">
    <property type="component" value="Unassembled WGS sequence"/>
</dbReference>
<evidence type="ECO:0000259" key="2">
    <source>
        <dbReference type="Pfam" id="PF22607"/>
    </source>
</evidence>
<dbReference type="Gene3D" id="3.50.50.60">
    <property type="entry name" value="FAD/NAD(P)-binding domain"/>
    <property type="match status" value="1"/>
</dbReference>
<protein>
    <recommendedName>
        <fullName evidence="2">2,6-dihydroxypyridine 3-monooxygenase substrate binding domain-containing protein</fullName>
    </recommendedName>
</protein>
<dbReference type="InterPro" id="IPR053212">
    <property type="entry name" value="DHP_3-monooxygenase"/>
</dbReference>
<evidence type="ECO:0000313" key="3">
    <source>
        <dbReference type="EMBL" id="KAG4418323.1"/>
    </source>
</evidence>
<keyword evidence="1" id="KW-1133">Transmembrane helix</keyword>
<keyword evidence="1" id="KW-0812">Transmembrane</keyword>
<gene>
    <name evidence="3" type="ORF">IFR04_008532</name>
</gene>